<protein>
    <submittedName>
        <fullName evidence="1">Uncharacterized protein</fullName>
    </submittedName>
</protein>
<comment type="caution">
    <text evidence="1">The sequence shown here is derived from an EMBL/GenBank/DDBJ whole genome shotgun (WGS) entry which is preliminary data.</text>
</comment>
<name>A0ACC3Z078_COLTU</name>
<evidence type="ECO:0000313" key="2">
    <source>
        <dbReference type="Proteomes" id="UP000805649"/>
    </source>
</evidence>
<keyword evidence="2" id="KW-1185">Reference proteome</keyword>
<evidence type="ECO:0000313" key="1">
    <source>
        <dbReference type="EMBL" id="KAL0937440.1"/>
    </source>
</evidence>
<dbReference type="Proteomes" id="UP000805649">
    <property type="component" value="Unassembled WGS sequence"/>
</dbReference>
<reference evidence="1 2" key="1">
    <citation type="journal article" date="2020" name="Phytopathology">
        <title>Genome Sequence Resources of Colletotrichum truncatum, C. plurivorum, C. musicola, and C. sojae: Four Species Pathogenic to Soybean (Glycine max).</title>
        <authorList>
            <person name="Rogerio F."/>
            <person name="Boufleur T.R."/>
            <person name="Ciampi-Guillardi M."/>
            <person name="Sukno S.A."/>
            <person name="Thon M.R."/>
            <person name="Massola Junior N.S."/>
            <person name="Baroncelli R."/>
        </authorList>
    </citation>
    <scope>NUCLEOTIDE SEQUENCE [LARGE SCALE GENOMIC DNA]</scope>
    <source>
        <strain evidence="1 2">CMES1059</strain>
    </source>
</reference>
<dbReference type="EMBL" id="VUJX02000004">
    <property type="protein sequence ID" value="KAL0937440.1"/>
    <property type="molecule type" value="Genomic_DNA"/>
</dbReference>
<organism evidence="1 2">
    <name type="scientific">Colletotrichum truncatum</name>
    <name type="common">Anthracnose fungus</name>
    <name type="synonym">Colletotrichum capsici</name>
    <dbReference type="NCBI Taxonomy" id="5467"/>
    <lineage>
        <taxon>Eukaryota</taxon>
        <taxon>Fungi</taxon>
        <taxon>Dikarya</taxon>
        <taxon>Ascomycota</taxon>
        <taxon>Pezizomycotina</taxon>
        <taxon>Sordariomycetes</taxon>
        <taxon>Hypocreomycetidae</taxon>
        <taxon>Glomerellales</taxon>
        <taxon>Glomerellaceae</taxon>
        <taxon>Colletotrichum</taxon>
        <taxon>Colletotrichum truncatum species complex</taxon>
    </lineage>
</organism>
<gene>
    <name evidence="1" type="ORF">CTRU02_207171</name>
</gene>
<proteinExistence type="predicted"/>
<sequence length="412" mass="46166">MAEPIGVASGAVTFASLAFKSSIALYNAIQGYRKHTSKVQSLLDELKALSEVLRLLTETIDEYPDIDFSALELPLQQCDEGCKAFKEELLKCSSRSTGDRTSFRDWAKLQYLGDGIGEFTQIIANYKSTINIALAEAQIRQSATTAEQLEKCQAMIQTTTADLEERLDTIDSKLAAVLERNVNQDDPDAKELQRIRAERASTQQCLDICTQLAKHIDRIQRQRPASPSTPVGAGTYPNRVTDEGLEACKKRLTQTVAELEEHMHKLMHQLMDKSTAKMINKDELEEFAKLQKEAATARQCLDICFRAESHVKENISIIDNYSTGDDTIQWLVSTNGKTIHGKNRGYGALIRQVGGHLNDVSVQQISKDFLSLHNGGRRRDPREDDEDPSSDERAGNESSYEFMDRYGRGKRL</sequence>
<accession>A0ACC3Z078</accession>